<organism evidence="1 2">
    <name type="scientific">Calorimonas adulescens</name>
    <dbReference type="NCBI Taxonomy" id="2606906"/>
    <lineage>
        <taxon>Bacteria</taxon>
        <taxon>Bacillati</taxon>
        <taxon>Bacillota</taxon>
        <taxon>Clostridia</taxon>
        <taxon>Thermoanaerobacterales</taxon>
        <taxon>Thermoanaerobacteraceae</taxon>
        <taxon>Calorimonas</taxon>
    </lineage>
</organism>
<protein>
    <submittedName>
        <fullName evidence="1">Uncharacterized protein</fullName>
    </submittedName>
</protein>
<keyword evidence="2" id="KW-1185">Reference proteome</keyword>
<dbReference type="EMBL" id="VTPS01000007">
    <property type="protein sequence ID" value="TZE82322.1"/>
    <property type="molecule type" value="Genomic_DNA"/>
</dbReference>
<accession>A0A5D8QCR2</accession>
<name>A0A5D8QCR2_9THEO</name>
<gene>
    <name evidence="1" type="ORF">FWJ32_06125</name>
</gene>
<sequence>MKLILLVLKKFLLVSQKIFDLLNGKYTYPEFEAELKELLNELGREICTEVINEMEKKIYEDKKNRENMY</sequence>
<reference evidence="1 2" key="1">
    <citation type="submission" date="2019-08" db="EMBL/GenBank/DDBJ databases">
        <title>Calorimonas adulescens gen. nov., sp. nov., an anaerobic thermophilic bacterium from Sakhalin hot spring.</title>
        <authorList>
            <person name="Khomyakova M.A."/>
            <person name="Merkel A.Y."/>
            <person name="Novikov A."/>
            <person name="Bonch-Osmolovskaya E.A."/>
            <person name="Slobodkin A.I."/>
        </authorList>
    </citation>
    <scope>NUCLEOTIDE SEQUENCE [LARGE SCALE GENOMIC DNA]</scope>
    <source>
        <strain evidence="1 2">A05MB</strain>
    </source>
</reference>
<dbReference type="AlphaFoldDB" id="A0A5D8QCR2"/>
<proteinExistence type="predicted"/>
<evidence type="ECO:0000313" key="1">
    <source>
        <dbReference type="EMBL" id="TZE82322.1"/>
    </source>
</evidence>
<comment type="caution">
    <text evidence="1">The sequence shown here is derived from an EMBL/GenBank/DDBJ whole genome shotgun (WGS) entry which is preliminary data.</text>
</comment>
<evidence type="ECO:0000313" key="2">
    <source>
        <dbReference type="Proteomes" id="UP000322976"/>
    </source>
</evidence>
<dbReference type="Proteomes" id="UP000322976">
    <property type="component" value="Unassembled WGS sequence"/>
</dbReference>
<dbReference type="RefSeq" id="WP_149545084.1">
    <property type="nucleotide sequence ID" value="NZ_VTPS01000007.1"/>
</dbReference>